<organism evidence="2 3">
    <name type="scientific">candidate division WOR-3 bacterium 4484_100</name>
    <dbReference type="NCBI Taxonomy" id="1936077"/>
    <lineage>
        <taxon>Bacteria</taxon>
        <taxon>Bacteria division WOR-3</taxon>
    </lineage>
</organism>
<dbReference type="Gene3D" id="3.30.70.1380">
    <property type="entry name" value="Transcriptional regulatory protein pf0864 domain like"/>
    <property type="match status" value="1"/>
</dbReference>
<protein>
    <submittedName>
        <fullName evidence="2">TIGR00299 family protein</fullName>
    </submittedName>
</protein>
<dbReference type="AlphaFoldDB" id="A0A1V4QH42"/>
<dbReference type="PANTHER" id="PTHR36566:SF1">
    <property type="entry name" value="PYRIDINIUM-3,5-BISTHIOCARBOXYLIC ACID MONONUCLEOTIDE NICKEL INSERTION PROTEIN"/>
    <property type="match status" value="1"/>
</dbReference>
<reference evidence="3" key="1">
    <citation type="submission" date="2017-01" db="EMBL/GenBank/DDBJ databases">
        <title>Novel pathways for hydrocarbon cycling and metabolic interdependencies in hydrothermal sediment communities.</title>
        <authorList>
            <person name="Dombrowski N."/>
            <person name="Seitz K."/>
            <person name="Teske A."/>
            <person name="Baker B."/>
        </authorList>
    </citation>
    <scope>NUCLEOTIDE SEQUENCE [LARGE SCALE GENOMIC DNA]</scope>
</reference>
<dbReference type="InterPro" id="IPR002822">
    <property type="entry name" value="Ni_insertion"/>
</dbReference>
<dbReference type="EMBL" id="MUKB01000007">
    <property type="protein sequence ID" value="OPX18562.1"/>
    <property type="molecule type" value="Genomic_DNA"/>
</dbReference>
<evidence type="ECO:0000256" key="1">
    <source>
        <dbReference type="ARBA" id="ARBA00022596"/>
    </source>
</evidence>
<dbReference type="PANTHER" id="PTHR36566">
    <property type="entry name" value="NICKEL INSERTION PROTEIN-RELATED"/>
    <property type="match status" value="1"/>
</dbReference>
<evidence type="ECO:0000313" key="3">
    <source>
        <dbReference type="Proteomes" id="UP000191663"/>
    </source>
</evidence>
<dbReference type="NCBIfam" id="TIGR00299">
    <property type="entry name" value="nickel pincer cofactor biosynthesis protein LarC"/>
    <property type="match status" value="1"/>
</dbReference>
<keyword evidence="1" id="KW-0533">Nickel</keyword>
<comment type="caution">
    <text evidence="2">The sequence shown here is derived from an EMBL/GenBank/DDBJ whole genome shotgun (WGS) entry which is preliminary data.</text>
</comment>
<name>A0A1V4QH42_UNCW3</name>
<dbReference type="Pfam" id="PF01969">
    <property type="entry name" value="Ni_insertion"/>
    <property type="match status" value="1"/>
</dbReference>
<dbReference type="Proteomes" id="UP000191663">
    <property type="component" value="Unassembled WGS sequence"/>
</dbReference>
<evidence type="ECO:0000313" key="2">
    <source>
        <dbReference type="EMBL" id="OPX18562.1"/>
    </source>
</evidence>
<sequence>MKVLYFDPILGASGDMLLAALIDLGVKKGYLVKNLSFIPGFEMKVGSVMQSGVRARSVRFVIKKKVGEKRFIPLIKKSQLPESLKMQVIAIIERIFEVEKRVHCTQHLHLHELGDTDTLLDITGVVLALDALRVDRVYSRAVKAGTGLIKTAEGNMPAFNFATALLLKNFPVQFLPIPAELTTPTGAVILSSLAKPTEELMLSRIVKVGLGAGTHKIEGYPNLLRVFLGEIDESIHDDCWIIETNIDDMNPQDFELIFEKLYQAGALEVFLTPTIMKHSRPGVLLTVLVQDNYTRIADIIFEHTTTIGLRIRRTQRLKLKREIKKVSTPFGRIQIKMITHKGKRRYAFEYQDLKRLSQQKNLPLRALRQRLSAYLNKNI</sequence>
<gene>
    <name evidence="2" type="ORF">BXT86_00565</name>
</gene>
<proteinExistence type="predicted"/>
<accession>A0A1V4QH42</accession>